<evidence type="ECO:0000256" key="7">
    <source>
        <dbReference type="ARBA" id="ARBA00022490"/>
    </source>
</evidence>
<comment type="similarity">
    <text evidence="4">Belongs to the PEP-utilizing enzyme family.</text>
</comment>
<dbReference type="SUPFAM" id="SSF52009">
    <property type="entry name" value="Phosphohistidine domain"/>
    <property type="match status" value="1"/>
</dbReference>
<dbReference type="Pfam" id="PF05524">
    <property type="entry name" value="PEP-utilisers_N"/>
    <property type="match status" value="1"/>
</dbReference>
<dbReference type="InterPro" id="IPR040442">
    <property type="entry name" value="Pyrv_kinase-like_dom_sf"/>
</dbReference>
<dbReference type="InterPro" id="IPR000121">
    <property type="entry name" value="PEP_util_C"/>
</dbReference>
<evidence type="ECO:0000313" key="16">
    <source>
        <dbReference type="EMBL" id="ANJ66028.1"/>
    </source>
</evidence>
<dbReference type="InterPro" id="IPR015813">
    <property type="entry name" value="Pyrv/PenolPyrv_kinase-like_dom"/>
</dbReference>
<dbReference type="SMART" id="SM00065">
    <property type="entry name" value="GAF"/>
    <property type="match status" value="1"/>
</dbReference>
<evidence type="ECO:0000256" key="11">
    <source>
        <dbReference type="ARBA" id="ARBA00022723"/>
    </source>
</evidence>
<keyword evidence="14" id="KW-0175">Coiled coil</keyword>
<reference evidence="16 17" key="1">
    <citation type="submission" date="2016-06" db="EMBL/GenBank/DDBJ databases">
        <title>Insight into the functional genes involving in sulfur oxidation in Pearl River water.</title>
        <authorList>
            <person name="Luo J."/>
            <person name="Tan X."/>
            <person name="Lin W."/>
        </authorList>
    </citation>
    <scope>NUCLEOTIDE SEQUENCE [LARGE SCALE GENOMIC DNA]</scope>
    <source>
        <strain evidence="16 17">LS2</strain>
    </source>
</reference>
<dbReference type="EC" id="2.7.3.9" evidence="5"/>
<keyword evidence="10" id="KW-0598">Phosphotransferase system</keyword>
<dbReference type="NCBIfam" id="NF008283">
    <property type="entry name" value="PRK11061.1"/>
    <property type="match status" value="1"/>
</dbReference>
<proteinExistence type="inferred from homology"/>
<dbReference type="KEGG" id="haz:A9404_00295"/>
<comment type="cofactor">
    <cofactor evidence="2">
        <name>Mg(2+)</name>
        <dbReference type="ChEBI" id="CHEBI:18420"/>
    </cofactor>
</comment>
<dbReference type="InterPro" id="IPR008731">
    <property type="entry name" value="PTS_EIN"/>
</dbReference>
<dbReference type="GO" id="GO:0009401">
    <property type="term" value="P:phosphoenolpyruvate-dependent sugar phosphotransferase system"/>
    <property type="evidence" value="ECO:0007669"/>
    <property type="project" value="UniProtKB-KW"/>
</dbReference>
<evidence type="ECO:0000256" key="14">
    <source>
        <dbReference type="SAM" id="Coils"/>
    </source>
</evidence>
<dbReference type="PRINTS" id="PR01736">
    <property type="entry name" value="PHPHTRNFRASE"/>
</dbReference>
<dbReference type="GO" id="GO:0046872">
    <property type="term" value="F:metal ion binding"/>
    <property type="evidence" value="ECO:0007669"/>
    <property type="project" value="UniProtKB-KW"/>
</dbReference>
<dbReference type="EMBL" id="CP016027">
    <property type="protein sequence ID" value="ANJ66028.1"/>
    <property type="molecule type" value="Genomic_DNA"/>
</dbReference>
<dbReference type="Pfam" id="PF00391">
    <property type="entry name" value="PEP-utilizers"/>
    <property type="match status" value="1"/>
</dbReference>
<evidence type="ECO:0000256" key="5">
    <source>
        <dbReference type="ARBA" id="ARBA00012232"/>
    </source>
</evidence>
<dbReference type="PROSITE" id="PS00742">
    <property type="entry name" value="PEP_ENZYMES_2"/>
    <property type="match status" value="1"/>
</dbReference>
<dbReference type="GO" id="GO:0005737">
    <property type="term" value="C:cytoplasm"/>
    <property type="evidence" value="ECO:0007669"/>
    <property type="project" value="UniProtKB-SubCell"/>
</dbReference>
<feature type="coiled-coil region" evidence="14">
    <location>
        <begin position="412"/>
        <end position="439"/>
    </location>
</feature>
<dbReference type="Gene3D" id="3.50.30.10">
    <property type="entry name" value="Phosphohistidine domain"/>
    <property type="match status" value="1"/>
</dbReference>
<keyword evidence="9 16" id="KW-0808">Transferase</keyword>
<keyword evidence="11" id="KW-0479">Metal-binding</keyword>
<keyword evidence="7" id="KW-0963">Cytoplasm</keyword>
<comment type="subcellular location">
    <subcellularLocation>
        <location evidence="3">Cytoplasm</location>
    </subcellularLocation>
</comment>
<dbReference type="Gene3D" id="1.10.274.10">
    <property type="entry name" value="PtsI, HPr-binding domain"/>
    <property type="match status" value="1"/>
</dbReference>
<evidence type="ECO:0000256" key="6">
    <source>
        <dbReference type="ARBA" id="ARBA00022448"/>
    </source>
</evidence>
<evidence type="ECO:0000259" key="15">
    <source>
        <dbReference type="SMART" id="SM00065"/>
    </source>
</evidence>
<evidence type="ECO:0000256" key="9">
    <source>
        <dbReference type="ARBA" id="ARBA00022679"/>
    </source>
</evidence>
<feature type="domain" description="GAF" evidence="15">
    <location>
        <begin position="17"/>
        <end position="168"/>
    </location>
</feature>
<dbReference type="GO" id="GO:0016301">
    <property type="term" value="F:kinase activity"/>
    <property type="evidence" value="ECO:0007669"/>
    <property type="project" value="UniProtKB-KW"/>
</dbReference>
<dbReference type="SUPFAM" id="SSF55781">
    <property type="entry name" value="GAF domain-like"/>
    <property type="match status" value="1"/>
</dbReference>
<dbReference type="Proteomes" id="UP000078596">
    <property type="component" value="Chromosome"/>
</dbReference>
<evidence type="ECO:0000256" key="3">
    <source>
        <dbReference type="ARBA" id="ARBA00004496"/>
    </source>
</evidence>
<dbReference type="AlphaFoldDB" id="A0A191ZDT1"/>
<keyword evidence="13" id="KW-0460">Magnesium</keyword>
<evidence type="ECO:0000256" key="8">
    <source>
        <dbReference type="ARBA" id="ARBA00022597"/>
    </source>
</evidence>
<organism evidence="16 17">
    <name type="scientific">Halothiobacillus diazotrophicus</name>
    <dbReference type="NCBI Taxonomy" id="1860122"/>
    <lineage>
        <taxon>Bacteria</taxon>
        <taxon>Pseudomonadati</taxon>
        <taxon>Pseudomonadota</taxon>
        <taxon>Gammaproteobacteria</taxon>
        <taxon>Chromatiales</taxon>
        <taxon>Halothiobacillaceae</taxon>
        <taxon>Halothiobacillus</taxon>
    </lineage>
</organism>
<dbReference type="PANTHER" id="PTHR46244:SF1">
    <property type="entry name" value="PHOSPHOENOLPYRUVATE-DEPENDENT PHOSPHOTRANSFERASE SYSTEM"/>
    <property type="match status" value="1"/>
</dbReference>
<dbReference type="InterPro" id="IPR008279">
    <property type="entry name" value="PEP-util_enz_mobile_dom"/>
</dbReference>
<dbReference type="InterPro" id="IPR036637">
    <property type="entry name" value="Phosphohistidine_dom_sf"/>
</dbReference>
<dbReference type="PANTHER" id="PTHR46244">
    <property type="entry name" value="PHOSPHOENOLPYRUVATE-PROTEIN PHOSPHOTRANSFERASE"/>
    <property type="match status" value="1"/>
</dbReference>
<evidence type="ECO:0000256" key="1">
    <source>
        <dbReference type="ARBA" id="ARBA00000683"/>
    </source>
</evidence>
<evidence type="ECO:0000256" key="4">
    <source>
        <dbReference type="ARBA" id="ARBA00007837"/>
    </source>
</evidence>
<dbReference type="STRING" id="1860122.A9404_00295"/>
<dbReference type="Pfam" id="PF01590">
    <property type="entry name" value="GAF"/>
    <property type="match status" value="1"/>
</dbReference>
<name>A0A191ZDT1_9GAMM</name>
<keyword evidence="6" id="KW-0813">Transport</keyword>
<dbReference type="Pfam" id="PF02896">
    <property type="entry name" value="PEP-utilizers_C"/>
    <property type="match status" value="1"/>
</dbReference>
<protein>
    <recommendedName>
        <fullName evidence="5">phosphoenolpyruvate--protein phosphotransferase</fullName>
        <ecNumber evidence="5">2.7.3.9</ecNumber>
    </recommendedName>
</protein>
<dbReference type="NCBIfam" id="TIGR01417">
    <property type="entry name" value="PTS_I_fam"/>
    <property type="match status" value="1"/>
</dbReference>
<evidence type="ECO:0000313" key="17">
    <source>
        <dbReference type="Proteomes" id="UP000078596"/>
    </source>
</evidence>
<dbReference type="SUPFAM" id="SSF51621">
    <property type="entry name" value="Phosphoenolpyruvate/pyruvate domain"/>
    <property type="match status" value="1"/>
</dbReference>
<dbReference type="InterPro" id="IPR003018">
    <property type="entry name" value="GAF"/>
</dbReference>
<keyword evidence="8" id="KW-0762">Sugar transport</keyword>
<dbReference type="InterPro" id="IPR050499">
    <property type="entry name" value="PEP-utilizing_PTS_enzyme"/>
</dbReference>
<dbReference type="InterPro" id="IPR006318">
    <property type="entry name" value="PTS_EI-like"/>
</dbReference>
<evidence type="ECO:0000256" key="10">
    <source>
        <dbReference type="ARBA" id="ARBA00022683"/>
    </source>
</evidence>
<dbReference type="RefSeq" id="WP_066097618.1">
    <property type="nucleotide sequence ID" value="NZ_CP016027.1"/>
</dbReference>
<keyword evidence="16" id="KW-0670">Pyruvate</keyword>
<sequence length="761" mass="82729">MLDELRRIVTEVTLSVDLRAALDLIARRVRDALQVEVCSVYVLDHPEDAEDTVLVLQATEGLNKNMIGTVALHLNEGLVGLVARRAELVNLENAPDHPAFKFVSNIGEERYHGFLGVPIIYRGDVLGVLVVQTHDQRRFSSDQESFLVTLASQLASGIRQAQVSGELSSTTIAKPKLESAVTARGLPGSPGVVFGTAVSVLDVVDLETVVDRAVSDPEEEWRVLQAAIEAVRAEFAQLKQDFAEAAGNTDENMLFDAFILMLGGGSLVDSMEQRVRKGQSASAALRDAVREHTAVFEKMSDPYLRERAQDIRDLGSRILAKLQARTQGEREWPERIVLVGRDLSASHLAEIPTNRLVGIVSSTGSGSSHLAILARALGIPAAMGVPDLPIAQLNDQEVVVDGYRGLLIVRPVGSLRQELMRLAQEEAQLTAELSGLRDLPATTPDGVRVGLHVNIGLLSDMAPSMTVGAEGIGLYRTEVPFQIRKQFPGEVEQAGIYREALETFKGKPVVLRTLDVGGDKPLSYFPIKEDNPFLGWRGIRLVLDHPEIFLTQIRAMLRASVGLDNLGILLPMVGSVDELETAKVYIHQALTELREEGEAVATPRIGVMIEVPSAVYQIDIIVGMVDFLSIGTNDLTQYILAIDRNNERVAPRYDALHPAVLRAIVQVVSACQGSGREVAVCGELAGDPMGAVLLLGMGIDVLSMSAGSVPRIKWVMRTMSHADARNLLAEALNCHRPSEIRQMLYQALHERGLGGLVRAGR</sequence>
<gene>
    <name evidence="16" type="ORF">A9404_00295</name>
</gene>
<comment type="catalytic activity">
    <reaction evidence="1">
        <text>L-histidyl-[protein] + phosphoenolpyruvate = N(pros)-phospho-L-histidyl-[protein] + pyruvate</text>
        <dbReference type="Rhea" id="RHEA:23880"/>
        <dbReference type="Rhea" id="RHEA-COMP:9745"/>
        <dbReference type="Rhea" id="RHEA-COMP:9746"/>
        <dbReference type="ChEBI" id="CHEBI:15361"/>
        <dbReference type="ChEBI" id="CHEBI:29979"/>
        <dbReference type="ChEBI" id="CHEBI:58702"/>
        <dbReference type="ChEBI" id="CHEBI:64837"/>
        <dbReference type="EC" id="2.7.3.9"/>
    </reaction>
</comment>
<keyword evidence="17" id="KW-1185">Reference proteome</keyword>
<dbReference type="InterPro" id="IPR023151">
    <property type="entry name" value="PEP_util_CS"/>
</dbReference>
<dbReference type="InterPro" id="IPR036618">
    <property type="entry name" value="PtsI_HPr-bd_sf"/>
</dbReference>
<dbReference type="Gene3D" id="3.30.450.40">
    <property type="match status" value="1"/>
</dbReference>
<evidence type="ECO:0000256" key="12">
    <source>
        <dbReference type="ARBA" id="ARBA00022777"/>
    </source>
</evidence>
<dbReference type="SUPFAM" id="SSF47831">
    <property type="entry name" value="Enzyme I of the PEP:sugar phosphotransferase system HPr-binding (sub)domain"/>
    <property type="match status" value="1"/>
</dbReference>
<dbReference type="OrthoDB" id="9765468at2"/>
<dbReference type="Gene3D" id="3.20.20.60">
    <property type="entry name" value="Phosphoenolpyruvate-binding domains"/>
    <property type="match status" value="1"/>
</dbReference>
<keyword evidence="12" id="KW-0418">Kinase</keyword>
<dbReference type="InterPro" id="IPR029016">
    <property type="entry name" value="GAF-like_dom_sf"/>
</dbReference>
<evidence type="ECO:0000256" key="2">
    <source>
        <dbReference type="ARBA" id="ARBA00001946"/>
    </source>
</evidence>
<dbReference type="GO" id="GO:0008965">
    <property type="term" value="F:phosphoenolpyruvate-protein phosphotransferase activity"/>
    <property type="evidence" value="ECO:0007669"/>
    <property type="project" value="UniProtKB-EC"/>
</dbReference>
<evidence type="ECO:0000256" key="13">
    <source>
        <dbReference type="ARBA" id="ARBA00022842"/>
    </source>
</evidence>
<accession>A0A191ZDT1</accession>